<evidence type="ECO:0000313" key="2">
    <source>
        <dbReference type="EMBL" id="EIJ69372.1"/>
    </source>
</evidence>
<dbReference type="Proteomes" id="UP000006457">
    <property type="component" value="Unassembled WGS sequence"/>
</dbReference>
<name>I3DCC9_9PAST</name>
<keyword evidence="1" id="KW-0812">Transmembrane</keyword>
<feature type="transmembrane region" description="Helical" evidence="1">
    <location>
        <begin position="7"/>
        <end position="27"/>
    </location>
</feature>
<proteinExistence type="predicted"/>
<sequence>MEIIAWIVLGLLALMFGAFFLSGIAYALMCAGYIIMGVGFILEILFTPIVDLYKLITRYHSTP</sequence>
<reference evidence="2 3" key="1">
    <citation type="submission" date="2012-03" db="EMBL/GenBank/DDBJ databases">
        <authorList>
            <person name="Harkins D.M."/>
            <person name="Madupu R."/>
            <person name="Durkin A.S."/>
            <person name="Torralba M."/>
            <person name="Methe B."/>
            <person name="Sutton G.G."/>
            <person name="Nelson K.E."/>
        </authorList>
    </citation>
    <scope>NUCLEOTIDE SEQUENCE [LARGE SCALE GENOMIC DNA]</scope>
    <source>
        <strain evidence="2 3">CCUG 2042</strain>
    </source>
</reference>
<keyword evidence="3" id="KW-1185">Reference proteome</keyword>
<accession>I3DCC9</accession>
<evidence type="ECO:0000313" key="3">
    <source>
        <dbReference type="Proteomes" id="UP000006457"/>
    </source>
</evidence>
<protein>
    <submittedName>
        <fullName evidence="2">Uncharacterized protein</fullName>
    </submittedName>
</protein>
<keyword evidence="1" id="KW-1133">Transmembrane helix</keyword>
<comment type="caution">
    <text evidence="2">The sequence shown here is derived from an EMBL/GenBank/DDBJ whole genome shotgun (WGS) entry which is preliminary data.</text>
</comment>
<dbReference type="EMBL" id="AJSX01000030">
    <property type="protein sequence ID" value="EIJ69372.1"/>
    <property type="molecule type" value="Genomic_DNA"/>
</dbReference>
<dbReference type="RefSeq" id="WP_005760460.1">
    <property type="nucleotide sequence ID" value="NZ_AJSX01000030.1"/>
</dbReference>
<organism evidence="2 3">
    <name type="scientific">Pasteurella bettyae CCUG 2042</name>
    <dbReference type="NCBI Taxonomy" id="1095749"/>
    <lineage>
        <taxon>Bacteria</taxon>
        <taxon>Pseudomonadati</taxon>
        <taxon>Pseudomonadota</taxon>
        <taxon>Gammaproteobacteria</taxon>
        <taxon>Pasteurellales</taxon>
        <taxon>Pasteurellaceae</taxon>
        <taxon>Pasteurella</taxon>
    </lineage>
</organism>
<evidence type="ECO:0000256" key="1">
    <source>
        <dbReference type="SAM" id="Phobius"/>
    </source>
</evidence>
<dbReference type="AlphaFoldDB" id="I3DCC9"/>
<keyword evidence="1" id="KW-0472">Membrane</keyword>
<feature type="transmembrane region" description="Helical" evidence="1">
    <location>
        <begin position="33"/>
        <end position="53"/>
    </location>
</feature>
<gene>
    <name evidence="2" type="ORF">HMPREF1052_0848</name>
</gene>